<proteinExistence type="predicted"/>
<protein>
    <submittedName>
        <fullName evidence="1">14626_t:CDS:1</fullName>
    </submittedName>
</protein>
<feature type="non-terminal residue" evidence="1">
    <location>
        <position position="1"/>
    </location>
</feature>
<dbReference type="Proteomes" id="UP000789920">
    <property type="component" value="Unassembled WGS sequence"/>
</dbReference>
<gene>
    <name evidence="1" type="ORF">RPERSI_LOCUS10848</name>
</gene>
<evidence type="ECO:0000313" key="2">
    <source>
        <dbReference type="Proteomes" id="UP000789920"/>
    </source>
</evidence>
<reference evidence="1" key="1">
    <citation type="submission" date="2021-06" db="EMBL/GenBank/DDBJ databases">
        <authorList>
            <person name="Kallberg Y."/>
            <person name="Tangrot J."/>
            <person name="Rosling A."/>
        </authorList>
    </citation>
    <scope>NUCLEOTIDE SEQUENCE</scope>
    <source>
        <strain evidence="1">MA461A</strain>
    </source>
</reference>
<sequence length="44" mass="5166">AAVLRLDQTMVVLDLSIIGWLVYTLLPLDNIVKFYINKIHGYFW</sequence>
<organism evidence="1 2">
    <name type="scientific">Racocetra persica</name>
    <dbReference type="NCBI Taxonomy" id="160502"/>
    <lineage>
        <taxon>Eukaryota</taxon>
        <taxon>Fungi</taxon>
        <taxon>Fungi incertae sedis</taxon>
        <taxon>Mucoromycota</taxon>
        <taxon>Glomeromycotina</taxon>
        <taxon>Glomeromycetes</taxon>
        <taxon>Diversisporales</taxon>
        <taxon>Gigasporaceae</taxon>
        <taxon>Racocetra</taxon>
    </lineage>
</organism>
<evidence type="ECO:0000313" key="1">
    <source>
        <dbReference type="EMBL" id="CAG8715343.1"/>
    </source>
</evidence>
<comment type="caution">
    <text evidence="1">The sequence shown here is derived from an EMBL/GenBank/DDBJ whole genome shotgun (WGS) entry which is preliminary data.</text>
</comment>
<keyword evidence="2" id="KW-1185">Reference proteome</keyword>
<accession>A0ACA9PQP1</accession>
<dbReference type="EMBL" id="CAJVQC010021857">
    <property type="protein sequence ID" value="CAG8715343.1"/>
    <property type="molecule type" value="Genomic_DNA"/>
</dbReference>
<name>A0ACA9PQP1_9GLOM</name>